<feature type="repeat" description="WD" evidence="4">
    <location>
        <begin position="222"/>
        <end position="264"/>
    </location>
</feature>
<dbReference type="PROSITE" id="PS50082">
    <property type="entry name" value="WD_REPEATS_2"/>
    <property type="match status" value="1"/>
</dbReference>
<dbReference type="InterPro" id="IPR019775">
    <property type="entry name" value="WD40_repeat_CS"/>
</dbReference>
<evidence type="ECO:0000256" key="3">
    <source>
        <dbReference type="ARBA" id="ARBA00022737"/>
    </source>
</evidence>
<dbReference type="InterPro" id="IPR015943">
    <property type="entry name" value="WD40/YVTN_repeat-like_dom_sf"/>
</dbReference>
<evidence type="ECO:0000256" key="1">
    <source>
        <dbReference type="ARBA" id="ARBA00005672"/>
    </source>
</evidence>
<evidence type="ECO:0000313" key="8">
    <source>
        <dbReference type="Proteomes" id="UP001149813"/>
    </source>
</evidence>
<gene>
    <name evidence="7" type="primary">TSSC1</name>
    <name evidence="7" type="ORF">LPJ53_000597</name>
</gene>
<dbReference type="EMBL" id="JANBOJ010000010">
    <property type="protein sequence ID" value="KAJ1725174.1"/>
    <property type="molecule type" value="Genomic_DNA"/>
</dbReference>
<comment type="caution">
    <text evidence="7">The sequence shown here is derived from an EMBL/GenBank/DDBJ whole genome shotgun (WGS) entry which is preliminary data.</text>
</comment>
<evidence type="ECO:0000256" key="2">
    <source>
        <dbReference type="ARBA" id="ARBA00022574"/>
    </source>
</evidence>
<organism evidence="7 8">
    <name type="scientific">Coemansia erecta</name>
    <dbReference type="NCBI Taxonomy" id="147472"/>
    <lineage>
        <taxon>Eukaryota</taxon>
        <taxon>Fungi</taxon>
        <taxon>Fungi incertae sedis</taxon>
        <taxon>Zoopagomycota</taxon>
        <taxon>Kickxellomycotina</taxon>
        <taxon>Kickxellomycetes</taxon>
        <taxon>Kickxellales</taxon>
        <taxon>Kickxellaceae</taxon>
        <taxon>Coemansia</taxon>
    </lineage>
</organism>
<dbReference type="SUPFAM" id="SSF50978">
    <property type="entry name" value="WD40 repeat-like"/>
    <property type="match status" value="1"/>
</dbReference>
<dbReference type="InterPro" id="IPR001680">
    <property type="entry name" value="WD40_rpt"/>
</dbReference>
<feature type="domain" description="EIPR1-like beta-propeller" evidence="6">
    <location>
        <begin position="7"/>
        <end position="297"/>
    </location>
</feature>
<keyword evidence="3" id="KW-0677">Repeat</keyword>
<dbReference type="AlphaFoldDB" id="A0A9W7Y1L0"/>
<evidence type="ECO:0000256" key="5">
    <source>
        <dbReference type="SAM" id="MobiDB-lite"/>
    </source>
</evidence>
<dbReference type="InterPro" id="IPR040323">
    <property type="entry name" value="EIPR1"/>
</dbReference>
<sequence length="404" mass="43122">MASNTGTSHVYGIERHTLCLTALSDPSTNRFALATLGITEPSEIHVVDFDSDEAQLNSHIYKHTSGIRALASLPWDPQLLVAITSTGAETQLLRLPGDGGESVDYVAALPQPPTPTQRGSSVSEGGAHAVVAHPLGHCKHVAVVTSPPGGSVSVYDFARSEEPALKYMLGSSTRSAHQMDDIEAVAFHPTASSLLSTTDGTCLRSWDMRADPQRPAQTMAIESAHSARVRALDYNPNLPYIIATAGDDGCVRIWDARSPNAPLAEIANHTHWIYSVSFNPNHDQLLLSSGGDGLVNLESVVSVSSARVASSRSFGNNDSDENGSHSDGSGAERTSIDNDTGNDSDGSETARATDGLVAQFDDHETSVYAARWSQADPWIFASLSFDGRMVINSVPRDEKYKILL</sequence>
<dbReference type="PANTHER" id="PTHR14205">
    <property type="entry name" value="WD-REPEAT PROTEIN"/>
    <property type="match status" value="1"/>
</dbReference>
<dbReference type="SMART" id="SM00320">
    <property type="entry name" value="WD40"/>
    <property type="match status" value="4"/>
</dbReference>
<dbReference type="PROSITE" id="PS00678">
    <property type="entry name" value="WD_REPEATS_1"/>
    <property type="match status" value="1"/>
</dbReference>
<evidence type="ECO:0000259" key="6">
    <source>
        <dbReference type="Pfam" id="PF23609"/>
    </source>
</evidence>
<dbReference type="Pfam" id="PF23609">
    <property type="entry name" value="Beta-prop_EIPR1"/>
    <property type="match status" value="1"/>
</dbReference>
<reference evidence="7" key="1">
    <citation type="submission" date="2022-07" db="EMBL/GenBank/DDBJ databases">
        <title>Phylogenomic reconstructions and comparative analyses of Kickxellomycotina fungi.</title>
        <authorList>
            <person name="Reynolds N.K."/>
            <person name="Stajich J.E."/>
            <person name="Barry K."/>
            <person name="Grigoriev I.V."/>
            <person name="Crous P."/>
            <person name="Smith M.E."/>
        </authorList>
    </citation>
    <scope>NUCLEOTIDE SEQUENCE</scope>
    <source>
        <strain evidence="7">NBRC 32514</strain>
    </source>
</reference>
<dbReference type="OrthoDB" id="427795at2759"/>
<name>A0A9W7Y1L0_9FUNG</name>
<dbReference type="PANTHER" id="PTHR14205:SF15">
    <property type="entry name" value="EARP AND GARP COMPLEX-INTERACTING PROTEIN 1"/>
    <property type="match status" value="1"/>
</dbReference>
<dbReference type="Gene3D" id="2.130.10.10">
    <property type="entry name" value="YVTN repeat-like/Quinoprotein amine dehydrogenase"/>
    <property type="match status" value="1"/>
</dbReference>
<keyword evidence="8" id="KW-1185">Reference proteome</keyword>
<keyword evidence="2 4" id="KW-0853">WD repeat</keyword>
<proteinExistence type="inferred from homology"/>
<protein>
    <submittedName>
        <fullName evidence="7">Protein tssc1</fullName>
    </submittedName>
</protein>
<dbReference type="PROSITE" id="PS50294">
    <property type="entry name" value="WD_REPEATS_REGION"/>
    <property type="match status" value="1"/>
</dbReference>
<comment type="similarity">
    <text evidence="1">Belongs to the WD repeat EIPR1 family.</text>
</comment>
<evidence type="ECO:0000313" key="7">
    <source>
        <dbReference type="EMBL" id="KAJ1725174.1"/>
    </source>
</evidence>
<dbReference type="Proteomes" id="UP001149813">
    <property type="component" value="Unassembled WGS sequence"/>
</dbReference>
<dbReference type="InterPro" id="IPR036322">
    <property type="entry name" value="WD40_repeat_dom_sf"/>
</dbReference>
<accession>A0A9W7Y1L0</accession>
<dbReference type="InterPro" id="IPR059104">
    <property type="entry name" value="Beta-prop_EIPR1-like"/>
</dbReference>
<evidence type="ECO:0000256" key="4">
    <source>
        <dbReference type="PROSITE-ProRule" id="PRU00221"/>
    </source>
</evidence>
<dbReference type="GO" id="GO:0016567">
    <property type="term" value="P:protein ubiquitination"/>
    <property type="evidence" value="ECO:0007669"/>
    <property type="project" value="TreeGrafter"/>
</dbReference>
<dbReference type="Pfam" id="PF00400">
    <property type="entry name" value="WD40"/>
    <property type="match status" value="1"/>
</dbReference>
<feature type="region of interest" description="Disordered" evidence="5">
    <location>
        <begin position="311"/>
        <end position="349"/>
    </location>
</feature>